<keyword evidence="1" id="KW-0830">Ubiquinone</keyword>
<name>A0A418YGB0_9GAMM</name>
<dbReference type="Gene3D" id="3.10.20.30">
    <property type="match status" value="1"/>
</dbReference>
<dbReference type="OrthoDB" id="9796486at2"/>
<keyword evidence="4" id="KW-1185">Reference proteome</keyword>
<dbReference type="NCBIfam" id="NF007985">
    <property type="entry name" value="PRK10713.1"/>
    <property type="match status" value="1"/>
</dbReference>
<dbReference type="Pfam" id="PF00111">
    <property type="entry name" value="Fer2"/>
    <property type="match status" value="1"/>
</dbReference>
<evidence type="ECO:0000259" key="2">
    <source>
        <dbReference type="PROSITE" id="PS51085"/>
    </source>
</evidence>
<proteinExistence type="predicted"/>
<dbReference type="InterPro" id="IPR036010">
    <property type="entry name" value="2Fe-2S_ferredoxin-like_sf"/>
</dbReference>
<dbReference type="AlphaFoldDB" id="A0A418YGB0"/>
<evidence type="ECO:0000313" key="3">
    <source>
        <dbReference type="EMBL" id="RJG48640.1"/>
    </source>
</evidence>
<organism evidence="3 4">
    <name type="scientific">Motilimonas pumila</name>
    <dbReference type="NCBI Taxonomy" id="2303987"/>
    <lineage>
        <taxon>Bacteria</taxon>
        <taxon>Pseudomonadati</taxon>
        <taxon>Pseudomonadota</taxon>
        <taxon>Gammaproteobacteria</taxon>
        <taxon>Alteromonadales</taxon>
        <taxon>Alteromonadales genera incertae sedis</taxon>
        <taxon>Motilimonas</taxon>
    </lineage>
</organism>
<comment type="caution">
    <text evidence="3">The sequence shown here is derived from an EMBL/GenBank/DDBJ whole genome shotgun (WGS) entry which is preliminary data.</text>
</comment>
<gene>
    <name evidence="3" type="ORF">D1Z90_07210</name>
</gene>
<dbReference type="InterPro" id="IPR012675">
    <property type="entry name" value="Beta-grasp_dom_sf"/>
</dbReference>
<dbReference type="InterPro" id="IPR006058">
    <property type="entry name" value="2Fe2S_fd_BS"/>
</dbReference>
<reference evidence="3 4" key="1">
    <citation type="submission" date="2018-09" db="EMBL/GenBank/DDBJ databases">
        <authorList>
            <person name="Wang F."/>
        </authorList>
    </citation>
    <scope>NUCLEOTIDE SEQUENCE [LARGE SCALE GENOMIC DNA]</scope>
    <source>
        <strain evidence="3 4">PLHSC7-2</strain>
    </source>
</reference>
<dbReference type="GO" id="GO:0051537">
    <property type="term" value="F:2 iron, 2 sulfur cluster binding"/>
    <property type="evidence" value="ECO:0007669"/>
    <property type="project" value="InterPro"/>
</dbReference>
<protein>
    <submittedName>
        <fullName evidence="3">Ferredoxin</fullName>
    </submittedName>
</protein>
<evidence type="ECO:0000256" key="1">
    <source>
        <dbReference type="ARBA" id="ARBA00023075"/>
    </source>
</evidence>
<dbReference type="PROSITE" id="PS00197">
    <property type="entry name" value="2FE2S_FER_1"/>
    <property type="match status" value="1"/>
</dbReference>
<dbReference type="InterPro" id="IPR001041">
    <property type="entry name" value="2Fe-2S_ferredoxin-type"/>
</dbReference>
<evidence type="ECO:0000313" key="4">
    <source>
        <dbReference type="Proteomes" id="UP000283255"/>
    </source>
</evidence>
<feature type="domain" description="2Fe-2S ferredoxin-type" evidence="2">
    <location>
        <begin position="1"/>
        <end position="86"/>
    </location>
</feature>
<dbReference type="CDD" id="cd00207">
    <property type="entry name" value="fer2"/>
    <property type="match status" value="1"/>
</dbReference>
<dbReference type="Proteomes" id="UP000283255">
    <property type="component" value="Unassembled WGS sequence"/>
</dbReference>
<accession>A0A418YGB0</accession>
<dbReference type="PROSITE" id="PS51085">
    <property type="entry name" value="2FE2S_FER_2"/>
    <property type="match status" value="1"/>
</dbReference>
<dbReference type="EMBL" id="QZCH01000007">
    <property type="protein sequence ID" value="RJG48640.1"/>
    <property type="molecule type" value="Genomic_DNA"/>
</dbReference>
<dbReference type="SUPFAM" id="SSF54292">
    <property type="entry name" value="2Fe-2S ferredoxin-like"/>
    <property type="match status" value="1"/>
</dbReference>
<dbReference type="RefSeq" id="WP_119910081.1">
    <property type="nucleotide sequence ID" value="NZ_QZCH01000007.1"/>
</dbReference>
<sequence>MAVKLTINGIAFAIDPKQTILDSLERNGIGSEYHCRDGHCGACQCKLLSGEVAYDKTPMAYVRSGHILTCCSKPKGDVELAIPGVRLPLKLTG</sequence>
<reference evidence="3 4" key="2">
    <citation type="submission" date="2019-01" db="EMBL/GenBank/DDBJ databases">
        <title>Motilimonas pumilus sp. nov., isolated from the gut of sea cucumber (Apostichopus japonicus).</title>
        <authorList>
            <person name="Wang F.-Q."/>
            <person name="Ren L.-H."/>
            <person name="Lin Y.-W."/>
            <person name="Sun G.-H."/>
            <person name="Du Z.-J."/>
            <person name="Zhao J.-X."/>
            <person name="Liu X.-J."/>
            <person name="Liu L.-J."/>
        </authorList>
    </citation>
    <scope>NUCLEOTIDE SEQUENCE [LARGE SCALE GENOMIC DNA]</scope>
    <source>
        <strain evidence="3 4">PLHSC7-2</strain>
    </source>
</reference>